<dbReference type="Proteomes" id="UP000325003">
    <property type="component" value="Unassembled WGS sequence"/>
</dbReference>
<feature type="compositionally biased region" description="Basic and acidic residues" evidence="1">
    <location>
        <begin position="61"/>
        <end position="74"/>
    </location>
</feature>
<keyword evidence="3" id="KW-1185">Reference proteome</keyword>
<feature type="region of interest" description="Disordered" evidence="1">
    <location>
        <begin position="137"/>
        <end position="165"/>
    </location>
</feature>
<dbReference type="AlphaFoldDB" id="A0A5B1LH16"/>
<reference evidence="2 3" key="2">
    <citation type="submission" date="2019-09" db="EMBL/GenBank/DDBJ databases">
        <authorList>
            <person name="Jin C."/>
        </authorList>
    </citation>
    <scope>NUCLEOTIDE SEQUENCE [LARGE SCALE GENOMIC DNA]</scope>
    <source>
        <strain evidence="2 3">BN130099</strain>
    </source>
</reference>
<gene>
    <name evidence="2" type="ORF">F0U44_10795</name>
</gene>
<sequence>MAAARTSGSLTGEEAACAATTSGLEKNGPATDLRDDGRAAAVPATAGRRSPVVAELDGEAVADRGRDVSVDHGRAPAGPGVGQTALVHARFADLTDGVHVDARHLIGDGQREGAARCPGEGAGHLRDDLLALRWQLGRGRDDVEGDDAGRGEDSGERDRSPASQG</sequence>
<feature type="region of interest" description="Disordered" evidence="1">
    <location>
        <begin position="1"/>
        <end position="81"/>
    </location>
</feature>
<feature type="compositionally biased region" description="Basic and acidic residues" evidence="1">
    <location>
        <begin position="138"/>
        <end position="165"/>
    </location>
</feature>
<evidence type="ECO:0000313" key="2">
    <source>
        <dbReference type="EMBL" id="KAA1418949.1"/>
    </source>
</evidence>
<feature type="compositionally biased region" description="Polar residues" evidence="1">
    <location>
        <begin position="1"/>
        <end position="10"/>
    </location>
</feature>
<evidence type="ECO:0000313" key="3">
    <source>
        <dbReference type="Proteomes" id="UP000325003"/>
    </source>
</evidence>
<protein>
    <submittedName>
        <fullName evidence="2">Uncharacterized protein</fullName>
    </submittedName>
</protein>
<evidence type="ECO:0000256" key="1">
    <source>
        <dbReference type="SAM" id="MobiDB-lite"/>
    </source>
</evidence>
<name>A0A5B1LH16_9ACTN</name>
<reference evidence="2 3" key="1">
    <citation type="submission" date="2019-09" db="EMBL/GenBank/DDBJ databases">
        <title>Nocardioides panacisoli sp. nov., isolated from the soil of a ginseng field.</title>
        <authorList>
            <person name="Cho C."/>
        </authorList>
    </citation>
    <scope>NUCLEOTIDE SEQUENCE [LARGE SCALE GENOMIC DNA]</scope>
    <source>
        <strain evidence="2 3">BN130099</strain>
    </source>
</reference>
<dbReference type="EMBL" id="VUJV01000003">
    <property type="protein sequence ID" value="KAA1418949.1"/>
    <property type="molecule type" value="Genomic_DNA"/>
</dbReference>
<accession>A0A5B1LH16</accession>
<proteinExistence type="predicted"/>
<organism evidence="2 3">
    <name type="scientific">Nocardioides humilatus</name>
    <dbReference type="NCBI Taxonomy" id="2607660"/>
    <lineage>
        <taxon>Bacteria</taxon>
        <taxon>Bacillati</taxon>
        <taxon>Actinomycetota</taxon>
        <taxon>Actinomycetes</taxon>
        <taxon>Propionibacteriales</taxon>
        <taxon>Nocardioidaceae</taxon>
        <taxon>Nocardioides</taxon>
    </lineage>
</organism>
<comment type="caution">
    <text evidence="2">The sequence shown here is derived from an EMBL/GenBank/DDBJ whole genome shotgun (WGS) entry which is preliminary data.</text>
</comment>